<feature type="binding site" evidence="8">
    <location>
        <begin position="50"/>
        <end position="53"/>
    </location>
    <ligand>
        <name>substrate</name>
    </ligand>
</feature>
<comment type="subunit">
    <text evidence="8">Homodimer.</text>
</comment>
<dbReference type="Proteomes" id="UP001157161">
    <property type="component" value="Unassembled WGS sequence"/>
</dbReference>
<evidence type="ECO:0000256" key="1">
    <source>
        <dbReference type="ARBA" id="ARBA00005059"/>
    </source>
</evidence>
<evidence type="ECO:0000256" key="6">
    <source>
        <dbReference type="ARBA" id="ARBA00023244"/>
    </source>
</evidence>
<dbReference type="Pfam" id="PF01488">
    <property type="entry name" value="Shikimate_DH"/>
    <property type="match status" value="1"/>
</dbReference>
<sequence length="521" mass="54330">MLLSLSLTHATAGFDVLERMTAAFASLRTPDLIAGAMERGEVAGAVVLSTCNRLEAYLDVEPASGDDVTARLVTALASRTGEDPARLLDSVAVRSESDAVNHLFSVACGLDSLVVGEPEIAGQVRRDYDAARVAGFTTTALDQAFQRAMHVSRDVRRRSPGTNDASVTQLALELAAGHLTDLRTARVLLVGTGAHARTAVAALAGRGVHDVAVYSASGRAEAFAARHGVRALAAADTLADGIAHADVVLTCTGRVAIGEHDVAARAHGRLLVIDLGLPRNVDPAVGALVGVDLLDLATIAKHARLPGLTSDAISSGLVADAVSEFTAQQDASNAVVALRSHVGGVLDAEIARARRRATSEQEADRIEEALRHLAGVLQHTPSVRARQAAADGRVTEFEQALEVVLGVEVAASSDQPPLRRPPPPRRERFADPPREVCRPSKQLLAPHPGGSGRVTPMVSACRLHAISPRSSHCGPSAAPASPGSRDPGSSGGPAESPSWPSRRWSSSSFARGQSDVDDGRR</sequence>
<feature type="compositionally biased region" description="Low complexity" evidence="10">
    <location>
        <begin position="474"/>
        <end position="508"/>
    </location>
</feature>
<evidence type="ECO:0000256" key="4">
    <source>
        <dbReference type="ARBA" id="ARBA00022857"/>
    </source>
</evidence>
<dbReference type="Pfam" id="PF00745">
    <property type="entry name" value="GlutR_dimer"/>
    <property type="match status" value="1"/>
</dbReference>
<reference evidence="14" key="1">
    <citation type="journal article" date="2014" name="Int. J. Syst. Evol. Microbiol.">
        <title>Complete genome sequence of Corynebacterium casei LMG S-19264T (=DSM 44701T), isolated from a smear-ripened cheese.</title>
        <authorList>
            <consortium name="US DOE Joint Genome Institute (JGI-PGF)"/>
            <person name="Walter F."/>
            <person name="Albersmeier A."/>
            <person name="Kalinowski J."/>
            <person name="Ruckert C."/>
        </authorList>
    </citation>
    <scope>NUCLEOTIDE SEQUENCE</scope>
    <source>
        <strain evidence="14">NBRC 112290</strain>
    </source>
</reference>
<comment type="catalytic activity">
    <reaction evidence="7 8 9">
        <text>(S)-4-amino-5-oxopentanoate + tRNA(Glu) + NADP(+) = L-glutamyl-tRNA(Glu) + NADPH + H(+)</text>
        <dbReference type="Rhea" id="RHEA:12344"/>
        <dbReference type="Rhea" id="RHEA-COMP:9663"/>
        <dbReference type="Rhea" id="RHEA-COMP:9680"/>
        <dbReference type="ChEBI" id="CHEBI:15378"/>
        <dbReference type="ChEBI" id="CHEBI:57501"/>
        <dbReference type="ChEBI" id="CHEBI:57783"/>
        <dbReference type="ChEBI" id="CHEBI:58349"/>
        <dbReference type="ChEBI" id="CHEBI:78442"/>
        <dbReference type="ChEBI" id="CHEBI:78520"/>
        <dbReference type="EC" id="1.2.1.70"/>
    </reaction>
</comment>
<evidence type="ECO:0000259" key="11">
    <source>
        <dbReference type="Pfam" id="PF00745"/>
    </source>
</evidence>
<dbReference type="InterPro" id="IPR018214">
    <property type="entry name" value="GluRdtase_CS"/>
</dbReference>
<feature type="binding site" evidence="8">
    <location>
        <position position="112"/>
    </location>
    <ligand>
        <name>substrate</name>
    </ligand>
</feature>
<dbReference type="InterPro" id="IPR036453">
    <property type="entry name" value="GluRdtase_dimer_dom_sf"/>
</dbReference>
<feature type="site" description="Important for activity" evidence="8">
    <location>
        <position position="102"/>
    </location>
</feature>
<dbReference type="PANTHER" id="PTHR43013">
    <property type="entry name" value="GLUTAMYL-TRNA REDUCTASE"/>
    <property type="match status" value="1"/>
</dbReference>
<feature type="active site" description="Nucleophile" evidence="8">
    <location>
        <position position="51"/>
    </location>
</feature>
<dbReference type="InterPro" id="IPR015895">
    <property type="entry name" value="4pyrrol_synth_GluRdtase_N"/>
</dbReference>
<keyword evidence="6 8" id="KW-0627">Porphyrin biosynthesis</keyword>
<dbReference type="SUPFAM" id="SSF69742">
    <property type="entry name" value="Glutamyl tRNA-reductase catalytic, N-terminal domain"/>
    <property type="match status" value="1"/>
</dbReference>
<dbReference type="Pfam" id="PF05201">
    <property type="entry name" value="GlutR_N"/>
    <property type="match status" value="1"/>
</dbReference>
<dbReference type="GO" id="GO:0008883">
    <property type="term" value="F:glutamyl-tRNA reductase activity"/>
    <property type="evidence" value="ECO:0007669"/>
    <property type="project" value="UniProtKB-UniRule"/>
</dbReference>
<gene>
    <name evidence="8 14" type="primary">hemA</name>
    <name evidence="14" type="ORF">GCM10025875_12230</name>
</gene>
<keyword evidence="5 8" id="KW-0560">Oxidoreductase</keyword>
<keyword evidence="15" id="KW-1185">Reference proteome</keyword>
<evidence type="ECO:0000256" key="9">
    <source>
        <dbReference type="RuleBase" id="RU000584"/>
    </source>
</evidence>
<evidence type="ECO:0000313" key="15">
    <source>
        <dbReference type="Proteomes" id="UP001157161"/>
    </source>
</evidence>
<feature type="domain" description="Quinate/shikimate 5-dehydrogenase/glutamyl-tRNA reductase" evidence="12">
    <location>
        <begin position="173"/>
        <end position="296"/>
    </location>
</feature>
<reference evidence="14" key="2">
    <citation type="submission" date="2023-02" db="EMBL/GenBank/DDBJ databases">
        <authorList>
            <person name="Sun Q."/>
            <person name="Mori K."/>
        </authorList>
    </citation>
    <scope>NUCLEOTIDE SEQUENCE</scope>
    <source>
        <strain evidence="14">NBRC 112290</strain>
    </source>
</reference>
<feature type="region of interest" description="Disordered" evidence="10">
    <location>
        <begin position="469"/>
        <end position="521"/>
    </location>
</feature>
<feature type="region of interest" description="Disordered" evidence="10">
    <location>
        <begin position="412"/>
        <end position="452"/>
    </location>
</feature>
<dbReference type="GO" id="GO:0050661">
    <property type="term" value="F:NADP binding"/>
    <property type="evidence" value="ECO:0007669"/>
    <property type="project" value="InterPro"/>
</dbReference>
<comment type="similarity">
    <text evidence="2 8 9">Belongs to the glutamyl-tRNA reductase family.</text>
</comment>
<dbReference type="InterPro" id="IPR036291">
    <property type="entry name" value="NAD(P)-bd_dom_sf"/>
</dbReference>
<dbReference type="EMBL" id="BSUM01000001">
    <property type="protein sequence ID" value="GMA31231.1"/>
    <property type="molecule type" value="Genomic_DNA"/>
</dbReference>
<comment type="pathway">
    <text evidence="1 8 9">Porphyrin-containing compound metabolism; protoporphyrin-IX biosynthesis; 5-aminolevulinate from L-glutamyl-tRNA(Glu): step 1/2.</text>
</comment>
<comment type="function">
    <text evidence="8">Catalyzes the NADPH-dependent reduction of glutamyl-tRNA(Glu) to glutamate 1-semialdehyde (GSA).</text>
</comment>
<comment type="miscellaneous">
    <text evidence="8">During catalysis, the active site Cys acts as a nucleophile attacking the alpha-carbonyl group of tRNA-bound glutamate with the formation of a thioester intermediate between enzyme and glutamate, and the concomitant release of tRNA(Glu). The thioester intermediate is finally reduced by direct hydride transfer from NADPH, to form the product GSA.</text>
</comment>
<dbReference type="FunFam" id="3.30.460.30:FF:000001">
    <property type="entry name" value="Glutamyl-tRNA reductase"/>
    <property type="match status" value="1"/>
</dbReference>
<evidence type="ECO:0000256" key="5">
    <source>
        <dbReference type="ARBA" id="ARBA00023002"/>
    </source>
</evidence>
<evidence type="ECO:0000256" key="10">
    <source>
        <dbReference type="SAM" id="MobiDB-lite"/>
    </source>
</evidence>
<evidence type="ECO:0000259" key="12">
    <source>
        <dbReference type="Pfam" id="PF01488"/>
    </source>
</evidence>
<dbReference type="RefSeq" id="WP_284250087.1">
    <property type="nucleotide sequence ID" value="NZ_BSUM01000001.1"/>
</dbReference>
<protein>
    <recommendedName>
        <fullName evidence="3 8">Glutamyl-tRNA reductase</fullName>
        <shortName evidence="8">GluTR</shortName>
        <ecNumber evidence="3 8">1.2.1.70</ecNumber>
    </recommendedName>
</protein>
<evidence type="ECO:0000259" key="13">
    <source>
        <dbReference type="Pfam" id="PF05201"/>
    </source>
</evidence>
<dbReference type="InterPro" id="IPR006151">
    <property type="entry name" value="Shikm_DH/Glu-tRNA_Rdtase"/>
</dbReference>
<feature type="binding site" evidence="8">
    <location>
        <begin position="117"/>
        <end position="119"/>
    </location>
    <ligand>
        <name>substrate</name>
    </ligand>
</feature>
<accession>A0AA37XD63</accession>
<dbReference type="SUPFAM" id="SSF51735">
    <property type="entry name" value="NAD(P)-binding Rossmann-fold domains"/>
    <property type="match status" value="1"/>
</dbReference>
<comment type="domain">
    <text evidence="8">Possesses an unusual extended V-shaped dimeric structure with each monomer consisting of three distinct domains arranged along a curved 'spinal' alpha-helix. The N-terminal catalytic domain specifically recognizes the glutamate moiety of the substrate. The second domain is the NADPH-binding domain, and the third C-terminal domain is responsible for dimerization.</text>
</comment>
<keyword evidence="4 8" id="KW-0521">NADP</keyword>
<feature type="binding site" evidence="8">
    <location>
        <begin position="191"/>
        <end position="196"/>
    </location>
    <ligand>
        <name>NADP(+)</name>
        <dbReference type="ChEBI" id="CHEBI:58349"/>
    </ligand>
</feature>
<dbReference type="PROSITE" id="PS00747">
    <property type="entry name" value="GLUTR"/>
    <property type="match status" value="1"/>
</dbReference>
<proteinExistence type="inferred from homology"/>
<dbReference type="Gene3D" id="3.30.460.30">
    <property type="entry name" value="Glutamyl-tRNA reductase, N-terminal domain"/>
    <property type="match status" value="1"/>
</dbReference>
<dbReference type="NCBIfam" id="TIGR01035">
    <property type="entry name" value="hemA"/>
    <property type="match status" value="1"/>
</dbReference>
<feature type="compositionally biased region" description="Basic and acidic residues" evidence="10">
    <location>
        <begin position="424"/>
        <end position="438"/>
    </location>
</feature>
<comment type="caution">
    <text evidence="14">The sequence shown here is derived from an EMBL/GenBank/DDBJ whole genome shotgun (WGS) entry which is preliminary data.</text>
</comment>
<dbReference type="SUPFAM" id="SSF69075">
    <property type="entry name" value="Glutamyl tRNA-reductase dimerization domain"/>
    <property type="match status" value="1"/>
</dbReference>
<organism evidence="14 15">
    <name type="scientific">Litorihabitans aurantiacus</name>
    <dbReference type="NCBI Taxonomy" id="1930061"/>
    <lineage>
        <taxon>Bacteria</taxon>
        <taxon>Bacillati</taxon>
        <taxon>Actinomycetota</taxon>
        <taxon>Actinomycetes</taxon>
        <taxon>Micrococcales</taxon>
        <taxon>Beutenbergiaceae</taxon>
        <taxon>Litorihabitans</taxon>
    </lineage>
</organism>
<dbReference type="NCBIfam" id="NF000750">
    <property type="entry name" value="PRK00045.3-4"/>
    <property type="match status" value="1"/>
</dbReference>
<feature type="domain" description="Tetrapyrrole biosynthesis glutamyl-tRNA reductase dimerisation" evidence="11">
    <location>
        <begin position="318"/>
        <end position="402"/>
    </location>
</feature>
<evidence type="ECO:0000313" key="14">
    <source>
        <dbReference type="EMBL" id="GMA31231.1"/>
    </source>
</evidence>
<dbReference type="PANTHER" id="PTHR43013:SF1">
    <property type="entry name" value="GLUTAMYL-TRNA REDUCTASE"/>
    <property type="match status" value="1"/>
</dbReference>
<dbReference type="InterPro" id="IPR015896">
    <property type="entry name" value="4pyrrol_synth_GluRdtase_dimer"/>
</dbReference>
<dbReference type="AlphaFoldDB" id="A0AA37XD63"/>
<feature type="domain" description="Glutamyl-tRNA reductase N-terminal" evidence="13">
    <location>
        <begin position="6"/>
        <end position="157"/>
    </location>
</feature>
<evidence type="ECO:0000256" key="3">
    <source>
        <dbReference type="ARBA" id="ARBA00012970"/>
    </source>
</evidence>
<dbReference type="Gene3D" id="3.40.50.720">
    <property type="entry name" value="NAD(P)-binding Rossmann-like Domain"/>
    <property type="match status" value="1"/>
</dbReference>
<dbReference type="HAMAP" id="MF_00087">
    <property type="entry name" value="Glu_tRNA_reductase"/>
    <property type="match status" value="1"/>
</dbReference>
<evidence type="ECO:0000256" key="2">
    <source>
        <dbReference type="ARBA" id="ARBA00005916"/>
    </source>
</evidence>
<dbReference type="InterPro" id="IPR036343">
    <property type="entry name" value="GluRdtase_N_sf"/>
</dbReference>
<name>A0AA37XD63_9MICO</name>
<evidence type="ECO:0000256" key="8">
    <source>
        <dbReference type="HAMAP-Rule" id="MF_00087"/>
    </source>
</evidence>
<feature type="binding site" evidence="8">
    <location>
        <position position="123"/>
    </location>
    <ligand>
        <name>substrate</name>
    </ligand>
</feature>
<evidence type="ECO:0000256" key="7">
    <source>
        <dbReference type="ARBA" id="ARBA00047464"/>
    </source>
</evidence>
<dbReference type="GO" id="GO:0019353">
    <property type="term" value="P:protoporphyrinogen IX biosynthetic process from glutamate"/>
    <property type="evidence" value="ECO:0007669"/>
    <property type="project" value="TreeGrafter"/>
</dbReference>
<dbReference type="InterPro" id="IPR000343">
    <property type="entry name" value="4pyrrol_synth_GluRdtase"/>
</dbReference>
<dbReference type="EC" id="1.2.1.70" evidence="3 8"/>